<gene>
    <name evidence="8" type="ORF">EDD31_1062</name>
</gene>
<evidence type="ECO:0000256" key="1">
    <source>
        <dbReference type="ARBA" id="ARBA00004651"/>
    </source>
</evidence>
<accession>A0A3N2BBR0</accession>
<evidence type="ECO:0000256" key="2">
    <source>
        <dbReference type="ARBA" id="ARBA00022475"/>
    </source>
</evidence>
<organism evidence="8 9">
    <name type="scientific">Bogoriella caseilytica</name>
    <dbReference type="NCBI Taxonomy" id="56055"/>
    <lineage>
        <taxon>Bacteria</taxon>
        <taxon>Bacillati</taxon>
        <taxon>Actinomycetota</taxon>
        <taxon>Actinomycetes</taxon>
        <taxon>Micrococcales</taxon>
        <taxon>Bogoriellaceae</taxon>
        <taxon>Bogoriella</taxon>
    </lineage>
</organism>
<keyword evidence="2" id="KW-1003">Cell membrane</keyword>
<dbReference type="EMBL" id="RKHK01000001">
    <property type="protein sequence ID" value="ROR72703.1"/>
    <property type="molecule type" value="Genomic_DNA"/>
</dbReference>
<dbReference type="PANTHER" id="PTHR34820:SF4">
    <property type="entry name" value="INNER MEMBRANE PROTEIN YEBZ"/>
    <property type="match status" value="1"/>
</dbReference>
<dbReference type="Proteomes" id="UP000280668">
    <property type="component" value="Unassembled WGS sequence"/>
</dbReference>
<evidence type="ECO:0000256" key="6">
    <source>
        <dbReference type="SAM" id="Phobius"/>
    </source>
</evidence>
<comment type="subcellular location">
    <subcellularLocation>
        <location evidence="1">Cell membrane</location>
        <topology evidence="1">Multi-pass membrane protein</topology>
    </subcellularLocation>
</comment>
<feature type="transmembrane region" description="Helical" evidence="6">
    <location>
        <begin position="505"/>
        <end position="526"/>
    </location>
</feature>
<dbReference type="PANTHER" id="PTHR34820">
    <property type="entry name" value="INNER MEMBRANE PROTEIN YEBZ"/>
    <property type="match status" value="1"/>
</dbReference>
<feature type="transmembrane region" description="Helical" evidence="6">
    <location>
        <begin position="41"/>
        <end position="64"/>
    </location>
</feature>
<keyword evidence="9" id="KW-1185">Reference proteome</keyword>
<feature type="domain" description="Copper resistance protein D" evidence="7">
    <location>
        <begin position="215"/>
        <end position="316"/>
    </location>
</feature>
<feature type="transmembrane region" description="Helical" evidence="6">
    <location>
        <begin position="425"/>
        <end position="449"/>
    </location>
</feature>
<feature type="transmembrane region" description="Helical" evidence="6">
    <location>
        <begin position="222"/>
        <end position="242"/>
    </location>
</feature>
<evidence type="ECO:0000256" key="3">
    <source>
        <dbReference type="ARBA" id="ARBA00022692"/>
    </source>
</evidence>
<dbReference type="Pfam" id="PF05425">
    <property type="entry name" value="CopD"/>
    <property type="match status" value="1"/>
</dbReference>
<dbReference type="AlphaFoldDB" id="A0A3N2BBR0"/>
<feature type="transmembrane region" description="Helical" evidence="6">
    <location>
        <begin position="590"/>
        <end position="612"/>
    </location>
</feature>
<dbReference type="OrthoDB" id="5241646at2"/>
<evidence type="ECO:0000313" key="8">
    <source>
        <dbReference type="EMBL" id="ROR72703.1"/>
    </source>
</evidence>
<evidence type="ECO:0000256" key="5">
    <source>
        <dbReference type="ARBA" id="ARBA00023136"/>
    </source>
</evidence>
<dbReference type="Pfam" id="PF09678">
    <property type="entry name" value="Caa3_CtaG"/>
    <property type="match status" value="1"/>
</dbReference>
<keyword evidence="5 6" id="KW-0472">Membrane</keyword>
<name>A0A3N2BBR0_9MICO</name>
<dbReference type="InterPro" id="IPR019108">
    <property type="entry name" value="Caa3_assmbl_CtaG-rel"/>
</dbReference>
<proteinExistence type="predicted"/>
<feature type="transmembrane region" description="Helical" evidence="6">
    <location>
        <begin position="387"/>
        <end position="405"/>
    </location>
</feature>
<feature type="transmembrane region" description="Helical" evidence="6">
    <location>
        <begin position="76"/>
        <end position="104"/>
    </location>
</feature>
<reference evidence="8 9" key="1">
    <citation type="submission" date="2018-11" db="EMBL/GenBank/DDBJ databases">
        <title>Sequencing the genomes of 1000 actinobacteria strains.</title>
        <authorList>
            <person name="Klenk H.-P."/>
        </authorList>
    </citation>
    <scope>NUCLEOTIDE SEQUENCE [LARGE SCALE GENOMIC DNA]</scope>
    <source>
        <strain evidence="8 9">DSM 11294</strain>
    </source>
</reference>
<dbReference type="GO" id="GO:0006825">
    <property type="term" value="P:copper ion transport"/>
    <property type="evidence" value="ECO:0007669"/>
    <property type="project" value="InterPro"/>
</dbReference>
<evidence type="ECO:0000256" key="4">
    <source>
        <dbReference type="ARBA" id="ARBA00022989"/>
    </source>
</evidence>
<feature type="transmembrane region" description="Helical" evidence="6">
    <location>
        <begin position="355"/>
        <end position="375"/>
    </location>
</feature>
<dbReference type="GO" id="GO:0005886">
    <property type="term" value="C:plasma membrane"/>
    <property type="evidence" value="ECO:0007669"/>
    <property type="project" value="UniProtKB-SubCell"/>
</dbReference>
<sequence>MWTVAALPTLLLVTLAGLVITGASAPGLVDAGPVVRWGVPLSSALADASFAVTIGAFVLCAVVLRAEGPGGAWRTAASLGAAAATSWALAQVAFLVLTFAQAAGGLGGENFGAQLWQFVTELELGRYLLWAAILSAGVSLLAVAVSGYRSAAVATVAALIALVPLAETNHGSGSTGHTLAVSSWWLHTAGVAVWAGALVVLCAVGGRLGARLPSATERYSRLAIWAFAATALGGIAAGWLRIGSLSELLTHPYGQLLLTKTCLTVALGAAGWWHRRATLPAIAAHAGSGGRGRAFWRLAGIETVLMAAAAGLGVALGNSAPPVPEQQIPDTSPTFFLSGYPVPAYPTPLAYLTEWRLEPVLAFATVAALLVYVRWARRLRLRGDSWSTVRTTAWVAGWLLFAWITQGGPTVYGSILFSAHMMMHMLLAMVVPILLTIGAPITLAARALPRRQDGTRGPREWVLGIVHSRYASFFAHPIVAAINFAGSMILFYYTGLFELALTTHVGHLLMVAHFTAAGYLFANALIGADPGPTRPSYPLRLMLLLATMAFHAFFGVALTQQSTLLAADYFGWLGLPWNVDALADQTRGGAFAWGIGELPTLALAIGVAVMWAKEDTRTARRQDRAADRDEDAELRAYNEMLRQRAESGHGQRR</sequence>
<feature type="transmembrane region" description="Helical" evidence="6">
    <location>
        <begin position="124"/>
        <end position="143"/>
    </location>
</feature>
<evidence type="ECO:0000313" key="9">
    <source>
        <dbReference type="Proteomes" id="UP000280668"/>
    </source>
</evidence>
<feature type="transmembrane region" description="Helical" evidence="6">
    <location>
        <begin position="538"/>
        <end position="558"/>
    </location>
</feature>
<feature type="transmembrane region" description="Helical" evidence="6">
    <location>
        <begin position="254"/>
        <end position="273"/>
    </location>
</feature>
<dbReference type="InterPro" id="IPR032694">
    <property type="entry name" value="CopC/D"/>
</dbReference>
<feature type="transmembrane region" description="Helical" evidence="6">
    <location>
        <begin position="294"/>
        <end position="316"/>
    </location>
</feature>
<comment type="caution">
    <text evidence="8">The sequence shown here is derived from an EMBL/GenBank/DDBJ whole genome shotgun (WGS) entry which is preliminary data.</text>
</comment>
<protein>
    <submittedName>
        <fullName evidence="8">Putative copper resistance protein D</fullName>
    </submittedName>
</protein>
<keyword evidence="4 6" id="KW-1133">Transmembrane helix</keyword>
<feature type="transmembrane region" description="Helical" evidence="6">
    <location>
        <begin position="150"/>
        <end position="166"/>
    </location>
</feature>
<keyword evidence="3 6" id="KW-0812">Transmembrane</keyword>
<feature type="transmembrane region" description="Helical" evidence="6">
    <location>
        <begin position="470"/>
        <end position="493"/>
    </location>
</feature>
<evidence type="ECO:0000259" key="7">
    <source>
        <dbReference type="Pfam" id="PF05425"/>
    </source>
</evidence>
<dbReference type="InterPro" id="IPR008457">
    <property type="entry name" value="Cu-R_CopD_dom"/>
</dbReference>
<feature type="transmembrane region" description="Helical" evidence="6">
    <location>
        <begin position="186"/>
        <end position="210"/>
    </location>
</feature>